<keyword evidence="2" id="KW-1185">Reference proteome</keyword>
<dbReference type="Proteomes" id="UP000316598">
    <property type="component" value="Unassembled WGS sequence"/>
</dbReference>
<dbReference type="AlphaFoldDB" id="A0A5C5WVY3"/>
<sequence>MVPLDPAKIIGRMPHFRGYFFIISYTLEDKAHRKGGAIAWAVRYAGQALDELNRAKENLGWLGHELNWQT</sequence>
<accession>A0A5C5WVY3</accession>
<gene>
    <name evidence="1" type="ORF">Pla22_20660</name>
</gene>
<name>A0A5C5WVY3_9BACT</name>
<proteinExistence type="predicted"/>
<evidence type="ECO:0000313" key="1">
    <source>
        <dbReference type="EMBL" id="TWT54419.1"/>
    </source>
</evidence>
<dbReference type="EMBL" id="SJPI01000001">
    <property type="protein sequence ID" value="TWT54419.1"/>
    <property type="molecule type" value="Genomic_DNA"/>
</dbReference>
<comment type="caution">
    <text evidence="1">The sequence shown here is derived from an EMBL/GenBank/DDBJ whole genome shotgun (WGS) entry which is preliminary data.</text>
</comment>
<protein>
    <submittedName>
        <fullName evidence="1">Uncharacterized protein</fullName>
    </submittedName>
</protein>
<organism evidence="1 2">
    <name type="scientific">Rubripirellula amarantea</name>
    <dbReference type="NCBI Taxonomy" id="2527999"/>
    <lineage>
        <taxon>Bacteria</taxon>
        <taxon>Pseudomonadati</taxon>
        <taxon>Planctomycetota</taxon>
        <taxon>Planctomycetia</taxon>
        <taxon>Pirellulales</taxon>
        <taxon>Pirellulaceae</taxon>
        <taxon>Rubripirellula</taxon>
    </lineage>
</organism>
<reference evidence="1 2" key="1">
    <citation type="submission" date="2019-02" db="EMBL/GenBank/DDBJ databases">
        <title>Deep-cultivation of Planctomycetes and their phenomic and genomic characterization uncovers novel biology.</title>
        <authorList>
            <person name="Wiegand S."/>
            <person name="Jogler M."/>
            <person name="Boedeker C."/>
            <person name="Pinto D."/>
            <person name="Vollmers J."/>
            <person name="Rivas-Marin E."/>
            <person name="Kohn T."/>
            <person name="Peeters S.H."/>
            <person name="Heuer A."/>
            <person name="Rast P."/>
            <person name="Oberbeckmann S."/>
            <person name="Bunk B."/>
            <person name="Jeske O."/>
            <person name="Meyerdierks A."/>
            <person name="Storesund J.E."/>
            <person name="Kallscheuer N."/>
            <person name="Luecker S."/>
            <person name="Lage O.M."/>
            <person name="Pohl T."/>
            <person name="Merkel B.J."/>
            <person name="Hornburger P."/>
            <person name="Mueller R.-W."/>
            <person name="Bruemmer F."/>
            <person name="Labrenz M."/>
            <person name="Spormann A.M."/>
            <person name="Op Den Camp H."/>
            <person name="Overmann J."/>
            <person name="Amann R."/>
            <person name="Jetten M.S.M."/>
            <person name="Mascher T."/>
            <person name="Medema M.H."/>
            <person name="Devos D.P."/>
            <person name="Kaster A.-K."/>
            <person name="Ovreas L."/>
            <person name="Rohde M."/>
            <person name="Galperin M.Y."/>
            <person name="Jogler C."/>
        </authorList>
    </citation>
    <scope>NUCLEOTIDE SEQUENCE [LARGE SCALE GENOMIC DNA]</scope>
    <source>
        <strain evidence="1 2">Pla22</strain>
    </source>
</reference>
<evidence type="ECO:0000313" key="2">
    <source>
        <dbReference type="Proteomes" id="UP000316598"/>
    </source>
</evidence>